<dbReference type="EMBL" id="JAGPXC010000001">
    <property type="protein sequence ID" value="KAH6660264.1"/>
    <property type="molecule type" value="Genomic_DNA"/>
</dbReference>
<dbReference type="GeneID" id="70130344"/>
<protein>
    <submittedName>
        <fullName evidence="1">Uncharacterized protein</fullName>
    </submittedName>
</protein>
<dbReference type="RefSeq" id="XP_045964395.1">
    <property type="nucleotide sequence ID" value="XM_046101452.1"/>
</dbReference>
<dbReference type="OrthoDB" id="3439512at2759"/>
<accession>A0A9P8UVY2</accession>
<organism evidence="1 2">
    <name type="scientific">Truncatella angustata</name>
    <dbReference type="NCBI Taxonomy" id="152316"/>
    <lineage>
        <taxon>Eukaryota</taxon>
        <taxon>Fungi</taxon>
        <taxon>Dikarya</taxon>
        <taxon>Ascomycota</taxon>
        <taxon>Pezizomycotina</taxon>
        <taxon>Sordariomycetes</taxon>
        <taxon>Xylariomycetidae</taxon>
        <taxon>Amphisphaeriales</taxon>
        <taxon>Sporocadaceae</taxon>
        <taxon>Truncatella</taxon>
    </lineage>
</organism>
<proteinExistence type="predicted"/>
<gene>
    <name evidence="1" type="ORF">BKA67DRAFT_547462</name>
</gene>
<dbReference type="AlphaFoldDB" id="A0A9P8UVY2"/>
<name>A0A9P8UVY2_9PEZI</name>
<sequence length="125" mass="14143">MKKKVTKTSPKSIWYFTAEEDMGNPAVGDFPAWFEAYITSNKADEALAQNTGLSFAEEADWTPESFKESGAIDDLLRSAANTVKGMDGIGFWVNNQQDNMRFGVPPHTRQEMLEQANVNEQVRYW</sequence>
<evidence type="ECO:0000313" key="2">
    <source>
        <dbReference type="Proteomes" id="UP000758603"/>
    </source>
</evidence>
<comment type="caution">
    <text evidence="1">The sequence shown here is derived from an EMBL/GenBank/DDBJ whole genome shotgun (WGS) entry which is preliminary data.</text>
</comment>
<keyword evidence="2" id="KW-1185">Reference proteome</keyword>
<dbReference type="Proteomes" id="UP000758603">
    <property type="component" value="Unassembled WGS sequence"/>
</dbReference>
<reference evidence="1" key="1">
    <citation type="journal article" date="2021" name="Nat. Commun.">
        <title>Genetic determinants of endophytism in the Arabidopsis root mycobiome.</title>
        <authorList>
            <person name="Mesny F."/>
            <person name="Miyauchi S."/>
            <person name="Thiergart T."/>
            <person name="Pickel B."/>
            <person name="Atanasova L."/>
            <person name="Karlsson M."/>
            <person name="Huettel B."/>
            <person name="Barry K.W."/>
            <person name="Haridas S."/>
            <person name="Chen C."/>
            <person name="Bauer D."/>
            <person name="Andreopoulos W."/>
            <person name="Pangilinan J."/>
            <person name="LaButti K."/>
            <person name="Riley R."/>
            <person name="Lipzen A."/>
            <person name="Clum A."/>
            <person name="Drula E."/>
            <person name="Henrissat B."/>
            <person name="Kohler A."/>
            <person name="Grigoriev I.V."/>
            <person name="Martin F.M."/>
            <person name="Hacquard S."/>
        </authorList>
    </citation>
    <scope>NUCLEOTIDE SEQUENCE</scope>
    <source>
        <strain evidence="1">MPI-SDFR-AT-0073</strain>
    </source>
</reference>
<evidence type="ECO:0000313" key="1">
    <source>
        <dbReference type="EMBL" id="KAH6660264.1"/>
    </source>
</evidence>